<feature type="modified residue" description="4-aspartylphosphate" evidence="6">
    <location>
        <position position="75"/>
    </location>
</feature>
<dbReference type="CDD" id="cd00156">
    <property type="entry name" value="REC"/>
    <property type="match status" value="1"/>
</dbReference>
<dbReference type="InterPro" id="IPR003661">
    <property type="entry name" value="HisK_dim/P_dom"/>
</dbReference>
<feature type="domain" description="Response regulatory" evidence="9">
    <location>
        <begin position="18"/>
        <end position="140"/>
    </location>
</feature>
<evidence type="ECO:0000313" key="13">
    <source>
        <dbReference type="Proteomes" id="UP001057580"/>
    </source>
</evidence>
<evidence type="ECO:0000256" key="2">
    <source>
        <dbReference type="ARBA" id="ARBA00012438"/>
    </source>
</evidence>
<dbReference type="Pfam" id="PF08448">
    <property type="entry name" value="PAS_4"/>
    <property type="match status" value="4"/>
</dbReference>
<feature type="domain" description="PAS" evidence="10">
    <location>
        <begin position="776"/>
        <end position="846"/>
    </location>
</feature>
<reference evidence="12" key="1">
    <citation type="submission" date="2022-09" db="EMBL/GenBank/DDBJ databases">
        <title>Diverse halophilic archaea isolated from saline environments.</title>
        <authorList>
            <person name="Cui H.-L."/>
        </authorList>
    </citation>
    <scope>NUCLEOTIDE SEQUENCE</scope>
    <source>
        <strain evidence="12">ZS-35-S2</strain>
    </source>
</reference>
<dbReference type="InterPro" id="IPR001610">
    <property type="entry name" value="PAC"/>
</dbReference>
<dbReference type="PROSITE" id="PS50109">
    <property type="entry name" value="HIS_KIN"/>
    <property type="match status" value="1"/>
</dbReference>
<dbReference type="InterPro" id="IPR035965">
    <property type="entry name" value="PAS-like_dom_sf"/>
</dbReference>
<keyword evidence="13" id="KW-1185">Reference proteome</keyword>
<dbReference type="InterPro" id="IPR000014">
    <property type="entry name" value="PAS"/>
</dbReference>
<feature type="domain" description="PAC" evidence="11">
    <location>
        <begin position="224"/>
        <end position="274"/>
    </location>
</feature>
<dbReference type="InterPro" id="IPR011006">
    <property type="entry name" value="CheY-like_superfamily"/>
</dbReference>
<dbReference type="EC" id="2.7.13.3" evidence="2"/>
<dbReference type="InterPro" id="IPR001789">
    <property type="entry name" value="Sig_transdc_resp-reg_receiver"/>
</dbReference>
<dbReference type="Pfam" id="PF02518">
    <property type="entry name" value="HATPase_c"/>
    <property type="match status" value="1"/>
</dbReference>
<dbReference type="PRINTS" id="PR00344">
    <property type="entry name" value="BCTRLSENSOR"/>
</dbReference>
<dbReference type="Pfam" id="PF08447">
    <property type="entry name" value="PAS_3"/>
    <property type="match status" value="1"/>
</dbReference>
<dbReference type="Pfam" id="PF00512">
    <property type="entry name" value="HisKA"/>
    <property type="match status" value="1"/>
</dbReference>
<dbReference type="InterPro" id="IPR003594">
    <property type="entry name" value="HATPase_dom"/>
</dbReference>
<dbReference type="SMART" id="SM00448">
    <property type="entry name" value="REC"/>
    <property type="match status" value="1"/>
</dbReference>
<dbReference type="InterPro" id="IPR052162">
    <property type="entry name" value="Sensor_kinase/Photoreceptor"/>
</dbReference>
<feature type="domain" description="PAS" evidence="10">
    <location>
        <begin position="148"/>
        <end position="193"/>
    </location>
</feature>
<evidence type="ECO:0000256" key="3">
    <source>
        <dbReference type="ARBA" id="ARBA00022553"/>
    </source>
</evidence>
<keyword evidence="7" id="KW-0175">Coiled coil</keyword>
<dbReference type="SMART" id="SM00387">
    <property type="entry name" value="HATPase_c"/>
    <property type="match status" value="1"/>
</dbReference>
<feature type="coiled-coil region" evidence="7">
    <location>
        <begin position="508"/>
        <end position="535"/>
    </location>
</feature>
<dbReference type="InterPro" id="IPR013767">
    <property type="entry name" value="PAS_fold"/>
</dbReference>
<organism evidence="12 13">
    <name type="scientific">Salinirubellus salinus</name>
    <dbReference type="NCBI Taxonomy" id="1364945"/>
    <lineage>
        <taxon>Archaea</taxon>
        <taxon>Methanobacteriati</taxon>
        <taxon>Methanobacteriota</taxon>
        <taxon>Stenosarchaea group</taxon>
        <taxon>Halobacteria</taxon>
        <taxon>Halobacteriales</taxon>
        <taxon>Natronomonadaceae</taxon>
        <taxon>Salinirubellus</taxon>
    </lineage>
</organism>
<dbReference type="PANTHER" id="PTHR43304:SF1">
    <property type="entry name" value="PAC DOMAIN-CONTAINING PROTEIN"/>
    <property type="match status" value="1"/>
</dbReference>
<dbReference type="SUPFAM" id="SSF55874">
    <property type="entry name" value="ATPase domain of HSP90 chaperone/DNA topoisomerase II/histidine kinase"/>
    <property type="match status" value="1"/>
</dbReference>
<dbReference type="InterPro" id="IPR013655">
    <property type="entry name" value="PAS_fold_3"/>
</dbReference>
<dbReference type="Gene3D" id="3.40.50.2300">
    <property type="match status" value="1"/>
</dbReference>
<dbReference type="Gene3D" id="1.10.287.130">
    <property type="match status" value="1"/>
</dbReference>
<evidence type="ECO:0000259" key="8">
    <source>
        <dbReference type="PROSITE" id="PS50109"/>
    </source>
</evidence>
<dbReference type="CDD" id="cd00130">
    <property type="entry name" value="PAS"/>
    <property type="match status" value="6"/>
</dbReference>
<dbReference type="Proteomes" id="UP001057580">
    <property type="component" value="Chromosome"/>
</dbReference>
<dbReference type="NCBIfam" id="TIGR00229">
    <property type="entry name" value="sensory_box"/>
    <property type="match status" value="5"/>
</dbReference>
<dbReference type="InterPro" id="IPR005467">
    <property type="entry name" value="His_kinase_dom"/>
</dbReference>
<dbReference type="GeneID" id="74942742"/>
<dbReference type="Pfam" id="PF00989">
    <property type="entry name" value="PAS"/>
    <property type="match status" value="1"/>
</dbReference>
<dbReference type="InterPro" id="IPR000700">
    <property type="entry name" value="PAS-assoc_C"/>
</dbReference>
<dbReference type="KEGG" id="ssai:N0B31_09930"/>
<proteinExistence type="predicted"/>
<dbReference type="PROSITE" id="PS50110">
    <property type="entry name" value="RESPONSE_REGULATORY"/>
    <property type="match status" value="1"/>
</dbReference>
<dbReference type="SMART" id="SM00091">
    <property type="entry name" value="PAS"/>
    <property type="match status" value="5"/>
</dbReference>
<evidence type="ECO:0000256" key="6">
    <source>
        <dbReference type="PROSITE-ProRule" id="PRU00169"/>
    </source>
</evidence>
<feature type="domain" description="PAC" evidence="11">
    <location>
        <begin position="715"/>
        <end position="768"/>
    </location>
</feature>
<feature type="domain" description="PAS" evidence="10">
    <location>
        <begin position="521"/>
        <end position="579"/>
    </location>
</feature>
<dbReference type="CDD" id="cd00082">
    <property type="entry name" value="HisKA"/>
    <property type="match status" value="1"/>
</dbReference>
<evidence type="ECO:0000313" key="12">
    <source>
        <dbReference type="EMBL" id="UWM56594.1"/>
    </source>
</evidence>
<accession>A0A9E7R687</accession>
<dbReference type="PANTHER" id="PTHR43304">
    <property type="entry name" value="PHYTOCHROME-LIKE PROTEIN CPH1"/>
    <property type="match status" value="1"/>
</dbReference>
<dbReference type="FunFam" id="3.30.450.20:FF:000155">
    <property type="entry name" value="Sensor histidine kinase TodS"/>
    <property type="match status" value="1"/>
</dbReference>
<dbReference type="AlphaFoldDB" id="A0A9E7R687"/>
<keyword evidence="5" id="KW-0418">Kinase</keyword>
<dbReference type="PROSITE" id="PS50112">
    <property type="entry name" value="PAS"/>
    <property type="match status" value="4"/>
</dbReference>
<evidence type="ECO:0000259" key="9">
    <source>
        <dbReference type="PROSITE" id="PS50110"/>
    </source>
</evidence>
<feature type="domain" description="PAC" evidence="11">
    <location>
        <begin position="468"/>
        <end position="520"/>
    </location>
</feature>
<dbReference type="EMBL" id="CP104003">
    <property type="protein sequence ID" value="UWM56594.1"/>
    <property type="molecule type" value="Genomic_DNA"/>
</dbReference>
<dbReference type="InterPro" id="IPR036890">
    <property type="entry name" value="HATPase_C_sf"/>
</dbReference>
<dbReference type="GO" id="GO:0006355">
    <property type="term" value="P:regulation of DNA-templated transcription"/>
    <property type="evidence" value="ECO:0007669"/>
    <property type="project" value="InterPro"/>
</dbReference>
<dbReference type="SMART" id="SM00086">
    <property type="entry name" value="PAC"/>
    <property type="match status" value="5"/>
</dbReference>
<dbReference type="SMART" id="SM00388">
    <property type="entry name" value="HisKA"/>
    <property type="match status" value="1"/>
</dbReference>
<dbReference type="GO" id="GO:0000155">
    <property type="term" value="F:phosphorelay sensor kinase activity"/>
    <property type="evidence" value="ECO:0007669"/>
    <property type="project" value="InterPro"/>
</dbReference>
<protein>
    <recommendedName>
        <fullName evidence="2">histidine kinase</fullName>
        <ecNumber evidence="2">2.7.13.3</ecNumber>
    </recommendedName>
</protein>
<evidence type="ECO:0000256" key="7">
    <source>
        <dbReference type="SAM" id="Coils"/>
    </source>
</evidence>
<dbReference type="SUPFAM" id="SSF47384">
    <property type="entry name" value="Homodimeric domain of signal transducing histidine kinase"/>
    <property type="match status" value="1"/>
</dbReference>
<dbReference type="RefSeq" id="WP_260643708.1">
    <property type="nucleotide sequence ID" value="NZ_CP104003.1"/>
</dbReference>
<evidence type="ECO:0000256" key="4">
    <source>
        <dbReference type="ARBA" id="ARBA00022679"/>
    </source>
</evidence>
<gene>
    <name evidence="12" type="ORF">N0B31_09930</name>
</gene>
<keyword evidence="4" id="KW-0808">Transferase</keyword>
<dbReference type="InterPro" id="IPR036097">
    <property type="entry name" value="HisK_dim/P_sf"/>
</dbReference>
<feature type="domain" description="PAS" evidence="10">
    <location>
        <begin position="396"/>
        <end position="453"/>
    </location>
</feature>
<keyword evidence="3 6" id="KW-0597">Phosphoprotein</keyword>
<dbReference type="Pfam" id="PF00072">
    <property type="entry name" value="Response_reg"/>
    <property type="match status" value="1"/>
</dbReference>
<dbReference type="InterPro" id="IPR004358">
    <property type="entry name" value="Sig_transdc_His_kin-like_C"/>
</dbReference>
<dbReference type="InterPro" id="IPR013656">
    <property type="entry name" value="PAS_4"/>
</dbReference>
<evidence type="ECO:0000259" key="10">
    <source>
        <dbReference type="PROSITE" id="PS50112"/>
    </source>
</evidence>
<evidence type="ECO:0000259" key="11">
    <source>
        <dbReference type="PROSITE" id="PS50113"/>
    </source>
</evidence>
<dbReference type="SUPFAM" id="SSF52172">
    <property type="entry name" value="CheY-like"/>
    <property type="match status" value="1"/>
</dbReference>
<dbReference type="CDD" id="cd00075">
    <property type="entry name" value="HATPase"/>
    <property type="match status" value="1"/>
</dbReference>
<evidence type="ECO:0000256" key="1">
    <source>
        <dbReference type="ARBA" id="ARBA00000085"/>
    </source>
</evidence>
<evidence type="ECO:0000256" key="5">
    <source>
        <dbReference type="ARBA" id="ARBA00022777"/>
    </source>
</evidence>
<name>A0A9E7R687_9EURY</name>
<comment type="catalytic activity">
    <reaction evidence="1">
        <text>ATP + protein L-histidine = ADP + protein N-phospho-L-histidine.</text>
        <dbReference type="EC" id="2.7.13.3"/>
    </reaction>
</comment>
<feature type="domain" description="PAC" evidence="11">
    <location>
        <begin position="848"/>
        <end position="900"/>
    </location>
</feature>
<dbReference type="Gene3D" id="3.30.450.20">
    <property type="entry name" value="PAS domain"/>
    <property type="match status" value="6"/>
</dbReference>
<dbReference type="Gene3D" id="3.30.565.10">
    <property type="entry name" value="Histidine kinase-like ATPase, C-terminal domain"/>
    <property type="match status" value="1"/>
</dbReference>
<dbReference type="PROSITE" id="PS50113">
    <property type="entry name" value="PAC"/>
    <property type="match status" value="4"/>
</dbReference>
<dbReference type="SUPFAM" id="SSF55785">
    <property type="entry name" value="PYP-like sensor domain (PAS domain)"/>
    <property type="match status" value="6"/>
</dbReference>
<feature type="domain" description="Histidine kinase" evidence="8">
    <location>
        <begin position="911"/>
        <end position="1112"/>
    </location>
</feature>
<sequence>MESTDRTVSPSGRPSELTVLHVEDDPAFAELTQINLERARDSLTVVSETDPEAALEWLETAGVVDTPPVDCIVSDYQMPRLDGIELLRAVRERYPSLPFVLYTGQGSEEVAADAFAADATDYLRKDSGSGAAEVLANRIESAVTVESRRSDYRELFDVAGDGILVHETSGGRIVDANPAFCDLVGYEREQLLGMGVGDFSADTPEYDAEAAAARIERAATGGPETFEWVVRHADGQLVPVEVTLTRAALGGTERVVAHVRDVSRRREQERRFEAIFNGTFQFIGLLAPDGTLLEANDTALEFGGVEETAVVGRPLWEAPWWAGDDERVAELRRAVERAAAGEFVRYDVEAEGVDGPAVIDFSLKPVRGEGGEVALLIPEGRNVSDLRRTEAALRESEQRYERVVENVRDVVFETDSEGRWTYLNDAWEVATGHEVASTLGEPCLESVHPSDRSRGEFAPLLAGEADVGRQDLELQTADGETVSVEVFARAVRGPDGEFQGTVGVLRDVTDQQDREQALSRQNQRLKAAYERLDEGYYAVDEDWTITYWNDRMVERTGLDPPEAVGQSLWDAVPSFVGTEFEIYYREAMAAQRSVSFEGFDEAFDQWVEVRVYPSSDGLSVYSRDVSERKAREDELARMRDLLDMAQELAGVGGWEYDVRTGEGLLTTQTRVMFGVDDLPEGWAPTMDTVARRYHEDDREEFRSAVRAALDDGIPFDLELRLAETTADGDPRWVRQICQPVSMGGETVLLRGTVQDVTERHAFERRLRSREREIREERAFTDSLLDALPDPFYLFDAGGWLARWNETFGERTGYADATLAGMHVLDFVPPADADRVEAWLDDVADGRTATVESALVTDDGEHLPHEFNASPVYDGHGRDYGLAGAARDISARVAREAELERQNERLESFTSIVSHDLRNPMAVMRGALESAEADPERLDRARRALGRMETLVDDLLTLSRQGEDVGETMGVDLESIARRSWGLADTGEADLIVEGTVALLADPSRLTQAFENLFRNAVEHGSQARQDAIEHGSDDADAEVRVGPLPDGDGFYVADDGPGIPPERRDLVFEHGFTDSPDGTGFGLAIVRSIVEAHGWTVSVTESETGGARFEVRGVERAGQ</sequence>